<evidence type="ECO:0000259" key="1">
    <source>
        <dbReference type="Pfam" id="PF13568"/>
    </source>
</evidence>
<accession>A0A0L8ANI1</accession>
<name>A0A0L8ANI1_9BACT</name>
<organism evidence="2 3">
    <name type="scientific">Roseivirga seohaensis subsp. aquiponti</name>
    <dbReference type="NCBI Taxonomy" id="1566026"/>
    <lineage>
        <taxon>Bacteria</taxon>
        <taxon>Pseudomonadati</taxon>
        <taxon>Bacteroidota</taxon>
        <taxon>Cytophagia</taxon>
        <taxon>Cytophagales</taxon>
        <taxon>Roseivirgaceae</taxon>
        <taxon>Roseivirga</taxon>
    </lineage>
</organism>
<comment type="caution">
    <text evidence="2">The sequence shown here is derived from an EMBL/GenBank/DDBJ whole genome shotgun (WGS) entry which is preliminary data.</text>
</comment>
<evidence type="ECO:0000313" key="3">
    <source>
        <dbReference type="Proteomes" id="UP000036908"/>
    </source>
</evidence>
<reference evidence="3" key="1">
    <citation type="submission" date="2014-11" db="EMBL/GenBank/DDBJ databases">
        <title>Genome sequencing of Roseivirga sp. D-25.</title>
        <authorList>
            <person name="Selvaratnam C."/>
            <person name="Thevarajoo S."/>
            <person name="Goh K.M."/>
            <person name="Eee R."/>
            <person name="Chan K.-G."/>
            <person name="Chong C.S."/>
        </authorList>
    </citation>
    <scope>NUCLEOTIDE SEQUENCE [LARGE SCALE GENOMIC DNA]</scope>
    <source>
        <strain evidence="3">D-25</strain>
    </source>
</reference>
<protein>
    <recommendedName>
        <fullName evidence="1">Outer membrane protein beta-barrel domain-containing protein</fullName>
    </recommendedName>
</protein>
<dbReference type="RefSeq" id="WP_053222493.1">
    <property type="nucleotide sequence ID" value="NZ_JSVA01000005.1"/>
</dbReference>
<gene>
    <name evidence="2" type="ORF">OB69_04435</name>
</gene>
<dbReference type="EMBL" id="JSVA01000005">
    <property type="protein sequence ID" value="KOF03811.1"/>
    <property type="molecule type" value="Genomic_DNA"/>
</dbReference>
<dbReference type="PATRIC" id="fig|1566026.4.peg.2709"/>
<dbReference type="Proteomes" id="UP000036908">
    <property type="component" value="Unassembled WGS sequence"/>
</dbReference>
<dbReference type="Pfam" id="PF13568">
    <property type="entry name" value="OMP_b-brl_2"/>
    <property type="match status" value="1"/>
</dbReference>
<feature type="domain" description="Outer membrane protein beta-barrel" evidence="1">
    <location>
        <begin position="3"/>
        <end position="193"/>
    </location>
</feature>
<dbReference type="InterPro" id="IPR025665">
    <property type="entry name" value="Beta-barrel_OMP_2"/>
</dbReference>
<sequence>MSQEESNTSDNTDKLSIGFVGGATLNSFNFNGMMLGFSSGAYFKYQLSPALDLQPELKYSMLGGVRRNAIQDYSSIGGNVNSIELFNRGVQISTVDIPVLLRFSPSAFRTENFTPRILAGGYFAYAFDLTEHQDKLFNFSDGTRVFTSGLIQDVSDYYEKGNYGFIVGFGLEFTGATNAFGIDLRYRQGINESSLVGFAPEYMAGSIRMSSLSIDFSFQIFH</sequence>
<evidence type="ECO:0000313" key="2">
    <source>
        <dbReference type="EMBL" id="KOF03811.1"/>
    </source>
</evidence>
<keyword evidence="3" id="KW-1185">Reference proteome</keyword>
<dbReference type="AlphaFoldDB" id="A0A0L8ANI1"/>
<proteinExistence type="predicted"/>